<evidence type="ECO:0000256" key="5">
    <source>
        <dbReference type="ARBA" id="ARBA00022989"/>
    </source>
</evidence>
<dbReference type="AlphaFoldDB" id="A0A2M9D1X2"/>
<dbReference type="GO" id="GO:0016758">
    <property type="term" value="F:hexosyltransferase activity"/>
    <property type="evidence" value="ECO:0007669"/>
    <property type="project" value="InterPro"/>
</dbReference>
<dbReference type="OrthoDB" id="581198at2"/>
<feature type="transmembrane region" description="Helical" evidence="8">
    <location>
        <begin position="184"/>
        <end position="204"/>
    </location>
</feature>
<name>A0A2M9D1X2_9MICO</name>
<dbReference type="EMBL" id="PGFH01000003">
    <property type="protein sequence ID" value="PJJ78008.1"/>
    <property type="molecule type" value="Genomic_DNA"/>
</dbReference>
<keyword evidence="6 8" id="KW-0472">Membrane</keyword>
<reference evidence="9 10" key="1">
    <citation type="submission" date="2017-11" db="EMBL/GenBank/DDBJ databases">
        <title>Genomic Encyclopedia of Archaeal and Bacterial Type Strains, Phase II (KMG-II): From Individual Species to Whole Genera.</title>
        <authorList>
            <person name="Goeker M."/>
        </authorList>
    </citation>
    <scope>NUCLEOTIDE SEQUENCE [LARGE SCALE GENOMIC DNA]</scope>
    <source>
        <strain evidence="9 10">DSM 16400</strain>
    </source>
</reference>
<comment type="caution">
    <text evidence="9">The sequence shown here is derived from an EMBL/GenBank/DDBJ whole genome shotgun (WGS) entry which is preliminary data.</text>
</comment>
<feature type="transmembrane region" description="Helical" evidence="8">
    <location>
        <begin position="6"/>
        <end position="28"/>
    </location>
</feature>
<feature type="transmembrane region" description="Helical" evidence="8">
    <location>
        <begin position="393"/>
        <end position="415"/>
    </location>
</feature>
<evidence type="ECO:0000256" key="4">
    <source>
        <dbReference type="ARBA" id="ARBA00022692"/>
    </source>
</evidence>
<feature type="transmembrane region" description="Helical" evidence="8">
    <location>
        <begin position="296"/>
        <end position="315"/>
    </location>
</feature>
<accession>A0A2M9D1X2</accession>
<feature type="transmembrane region" description="Helical" evidence="8">
    <location>
        <begin position="49"/>
        <end position="76"/>
    </location>
</feature>
<feature type="transmembrane region" description="Helical" evidence="8">
    <location>
        <begin position="114"/>
        <end position="142"/>
    </location>
</feature>
<comment type="similarity">
    <text evidence="7">Belongs to the glycosyltransferase 87 family.</text>
</comment>
<dbReference type="RefSeq" id="WP_100389924.1">
    <property type="nucleotide sequence ID" value="NZ_BMZU01000001.1"/>
</dbReference>
<gene>
    <name evidence="9" type="ORF">CLV85_2462</name>
</gene>
<sequence length="440" mass="46527">MLTRHAVSAIGLWLLFIAAHLWLGLLNLHGPGNPFGDVTIVYAGWAQQAYAAGIVVGVDIPWVYPLLAIVPILASVSFGIELIGATWLTLVMLLNLVALGFLTRWGRSRSGVIIGWWWLAFLVALGPIALGRIDAVTVAIAMVGVRLVTTHPRVAGVVLACATWVKVWPAALILAAFIALRERWAVAIAAAGTTATVVVFALLAGSGGNVFSFVTEQTGRGIQIESPVAGIWLWQIVAKVPDSFVYYDSSILTFQVAGPGVDAVAAIMTPLLALVVLTIAALGIRAARTTARHGGSALPVLAPLSLALVLALIVVNKVGSPQFVSWLAVPVVLGLLSSTMHSSSSSSSPLSDGIRAHTSFRMPATLSIAIAVLTQLVYPFFYDRLLFADPLLVAIVSARNLLLVTLMVWAIVELVRLGRPAFRLPHATPSTESPMAKESA</sequence>
<proteinExistence type="inferred from homology"/>
<feature type="transmembrane region" description="Helical" evidence="8">
    <location>
        <begin position="82"/>
        <end position="102"/>
    </location>
</feature>
<keyword evidence="2" id="KW-1003">Cell membrane</keyword>
<evidence type="ECO:0000256" key="8">
    <source>
        <dbReference type="SAM" id="Phobius"/>
    </source>
</evidence>
<organism evidence="9 10">
    <name type="scientific">Salinibacterium amurskyense</name>
    <dbReference type="NCBI Taxonomy" id="205941"/>
    <lineage>
        <taxon>Bacteria</taxon>
        <taxon>Bacillati</taxon>
        <taxon>Actinomycetota</taxon>
        <taxon>Actinomycetes</taxon>
        <taxon>Micrococcales</taxon>
        <taxon>Microbacteriaceae</taxon>
        <taxon>Salinibacterium</taxon>
    </lineage>
</organism>
<feature type="transmembrane region" description="Helical" evidence="8">
    <location>
        <begin position="263"/>
        <end position="284"/>
    </location>
</feature>
<keyword evidence="3" id="KW-0808">Transferase</keyword>
<dbReference type="InterPro" id="IPR018584">
    <property type="entry name" value="GT87"/>
</dbReference>
<evidence type="ECO:0000256" key="2">
    <source>
        <dbReference type="ARBA" id="ARBA00022475"/>
    </source>
</evidence>
<dbReference type="GO" id="GO:0005886">
    <property type="term" value="C:plasma membrane"/>
    <property type="evidence" value="ECO:0007669"/>
    <property type="project" value="UniProtKB-SubCell"/>
</dbReference>
<evidence type="ECO:0000313" key="10">
    <source>
        <dbReference type="Proteomes" id="UP000231742"/>
    </source>
</evidence>
<evidence type="ECO:0000256" key="6">
    <source>
        <dbReference type="ARBA" id="ARBA00023136"/>
    </source>
</evidence>
<evidence type="ECO:0000256" key="3">
    <source>
        <dbReference type="ARBA" id="ARBA00022679"/>
    </source>
</evidence>
<dbReference type="Proteomes" id="UP000231742">
    <property type="component" value="Unassembled WGS sequence"/>
</dbReference>
<keyword evidence="5 8" id="KW-1133">Transmembrane helix</keyword>
<evidence type="ECO:0000313" key="9">
    <source>
        <dbReference type="EMBL" id="PJJ78008.1"/>
    </source>
</evidence>
<dbReference type="Pfam" id="PF09594">
    <property type="entry name" value="GT87"/>
    <property type="match status" value="1"/>
</dbReference>
<keyword evidence="10" id="KW-1185">Reference proteome</keyword>
<feature type="transmembrane region" description="Helical" evidence="8">
    <location>
        <begin position="321"/>
        <end position="339"/>
    </location>
</feature>
<evidence type="ECO:0000256" key="1">
    <source>
        <dbReference type="ARBA" id="ARBA00004651"/>
    </source>
</evidence>
<comment type="subcellular location">
    <subcellularLocation>
        <location evidence="1">Cell membrane</location>
        <topology evidence="1">Multi-pass membrane protein</topology>
    </subcellularLocation>
</comment>
<evidence type="ECO:0000256" key="7">
    <source>
        <dbReference type="ARBA" id="ARBA00024033"/>
    </source>
</evidence>
<feature type="transmembrane region" description="Helical" evidence="8">
    <location>
        <begin position="154"/>
        <end position="177"/>
    </location>
</feature>
<protein>
    <submittedName>
        <fullName evidence="9">Uncharacterized protein DUF2029</fullName>
    </submittedName>
</protein>
<feature type="transmembrane region" description="Helical" evidence="8">
    <location>
        <begin position="360"/>
        <end position="381"/>
    </location>
</feature>
<keyword evidence="4 8" id="KW-0812">Transmembrane</keyword>